<dbReference type="RefSeq" id="WP_088254169.1">
    <property type="nucleotide sequence ID" value="NZ_NIDE01000004.1"/>
</dbReference>
<dbReference type="InterPro" id="IPR024078">
    <property type="entry name" value="LmbE-like_dom_sf"/>
</dbReference>
<dbReference type="InterPro" id="IPR003737">
    <property type="entry name" value="GlcNAc_PI_deacetylase-related"/>
</dbReference>
<protein>
    <recommendedName>
        <fullName evidence="3">LmbE family protein</fullName>
    </recommendedName>
</protein>
<dbReference type="Proteomes" id="UP000214646">
    <property type="component" value="Unassembled WGS sequence"/>
</dbReference>
<dbReference type="AlphaFoldDB" id="A0A225DUH6"/>
<evidence type="ECO:0000313" key="1">
    <source>
        <dbReference type="EMBL" id="OWK43304.1"/>
    </source>
</evidence>
<sequence length="263" mass="29213">MSTSNATVDKLDVVAVAPHPDDLEILCGGTLAKLVKQGYKVGIFDLTSGEPTPRGSLETRVKEAEAARFALGVQVRVNLQLPNRVLMDGPEARFRLATELRRYRPSLLIAAAGRTPAASPDHHQGHLIAEASRFYSQLTKWDERFDHTAPYRVPHLVYALMPTDAEQRHFHSTFVIDISETMEQKLEAIRAYESQFDADRFVKVKHFISCANGYQGARCGFMYGEQFALPHPVGADDLYKLVHGGKGALVPVQLPGRDHLPLN</sequence>
<proteinExistence type="predicted"/>
<comment type="caution">
    <text evidence="1">The sequence shown here is derived from an EMBL/GenBank/DDBJ whole genome shotgun (WGS) entry which is preliminary data.</text>
</comment>
<dbReference type="OrthoDB" id="9815144at2"/>
<dbReference type="PANTHER" id="PTHR12993:SF30">
    <property type="entry name" value="N-ACETYL-ALPHA-D-GLUCOSAMINYL L-MALATE DEACETYLASE 1"/>
    <property type="match status" value="1"/>
</dbReference>
<accession>A0A225DUH6</accession>
<reference evidence="2" key="1">
    <citation type="submission" date="2017-06" db="EMBL/GenBank/DDBJ databases">
        <title>Genome analysis of Fimbriiglobus ruber SP5, the first member of the order Planctomycetales with confirmed chitinolytic capability.</title>
        <authorList>
            <person name="Ravin N.V."/>
            <person name="Rakitin A.L."/>
            <person name="Ivanova A.A."/>
            <person name="Beletsky A.V."/>
            <person name="Kulichevskaya I.S."/>
            <person name="Mardanov A.V."/>
            <person name="Dedysh S.N."/>
        </authorList>
    </citation>
    <scope>NUCLEOTIDE SEQUENCE [LARGE SCALE GENOMIC DNA]</scope>
    <source>
        <strain evidence="2">SP5</strain>
    </source>
</reference>
<dbReference type="PANTHER" id="PTHR12993">
    <property type="entry name" value="N-ACETYLGLUCOSAMINYL-PHOSPHATIDYLINOSITOL DE-N-ACETYLASE-RELATED"/>
    <property type="match status" value="1"/>
</dbReference>
<dbReference type="Pfam" id="PF02585">
    <property type="entry name" value="PIG-L"/>
    <property type="match status" value="1"/>
</dbReference>
<organism evidence="1 2">
    <name type="scientific">Fimbriiglobus ruber</name>
    <dbReference type="NCBI Taxonomy" id="1908690"/>
    <lineage>
        <taxon>Bacteria</taxon>
        <taxon>Pseudomonadati</taxon>
        <taxon>Planctomycetota</taxon>
        <taxon>Planctomycetia</taxon>
        <taxon>Gemmatales</taxon>
        <taxon>Gemmataceae</taxon>
        <taxon>Fimbriiglobus</taxon>
    </lineage>
</organism>
<keyword evidence="2" id="KW-1185">Reference proteome</keyword>
<name>A0A225DUH6_9BACT</name>
<dbReference type="Gene3D" id="3.40.50.10320">
    <property type="entry name" value="LmbE-like"/>
    <property type="match status" value="1"/>
</dbReference>
<evidence type="ECO:0000313" key="2">
    <source>
        <dbReference type="Proteomes" id="UP000214646"/>
    </source>
</evidence>
<evidence type="ECO:0008006" key="3">
    <source>
        <dbReference type="Google" id="ProtNLM"/>
    </source>
</evidence>
<gene>
    <name evidence="1" type="ORF">FRUB_02903</name>
</gene>
<dbReference type="GO" id="GO:0016811">
    <property type="term" value="F:hydrolase activity, acting on carbon-nitrogen (but not peptide) bonds, in linear amides"/>
    <property type="evidence" value="ECO:0007669"/>
    <property type="project" value="TreeGrafter"/>
</dbReference>
<dbReference type="SUPFAM" id="SSF102588">
    <property type="entry name" value="LmbE-like"/>
    <property type="match status" value="1"/>
</dbReference>
<dbReference type="EMBL" id="NIDE01000004">
    <property type="protein sequence ID" value="OWK43304.1"/>
    <property type="molecule type" value="Genomic_DNA"/>
</dbReference>